<dbReference type="GO" id="GO:0038023">
    <property type="term" value="F:signaling receptor activity"/>
    <property type="evidence" value="ECO:0007669"/>
    <property type="project" value="TreeGrafter"/>
</dbReference>
<evidence type="ECO:0000256" key="5">
    <source>
        <dbReference type="SAM" id="SignalP"/>
    </source>
</evidence>
<protein>
    <recommendedName>
        <fullName evidence="6">Folate receptor-like domain-containing protein</fullName>
    </recommendedName>
</protein>
<dbReference type="AlphaFoldDB" id="A0A8S1IW67"/>
<feature type="signal peptide" evidence="5">
    <location>
        <begin position="1"/>
        <end position="23"/>
    </location>
</feature>
<feature type="compositionally biased region" description="Polar residues" evidence="4">
    <location>
        <begin position="501"/>
        <end position="513"/>
    </location>
</feature>
<comment type="caution">
    <text evidence="7">The sequence shown here is derived from an EMBL/GenBank/DDBJ whole genome shotgun (WGS) entry which is preliminary data.</text>
</comment>
<gene>
    <name evidence="7" type="ORF">OSTQU699_LOCUS3490</name>
</gene>
<organism evidence="7 8">
    <name type="scientific">Ostreobium quekettii</name>
    <dbReference type="NCBI Taxonomy" id="121088"/>
    <lineage>
        <taxon>Eukaryota</taxon>
        <taxon>Viridiplantae</taxon>
        <taxon>Chlorophyta</taxon>
        <taxon>core chlorophytes</taxon>
        <taxon>Ulvophyceae</taxon>
        <taxon>TCBD clade</taxon>
        <taxon>Bryopsidales</taxon>
        <taxon>Ostreobineae</taxon>
        <taxon>Ostreobiaceae</taxon>
        <taxon>Ostreobium</taxon>
    </lineage>
</organism>
<dbReference type="InterPro" id="IPR004269">
    <property type="entry name" value="Folate_rcpt"/>
</dbReference>
<dbReference type="OrthoDB" id="567542at2759"/>
<name>A0A8S1IW67_9CHLO</name>
<dbReference type="PANTHER" id="PTHR10517">
    <property type="entry name" value="FOLATE RECEPTOR"/>
    <property type="match status" value="1"/>
</dbReference>
<feature type="domain" description="Folate receptor-like" evidence="6">
    <location>
        <begin position="39"/>
        <end position="214"/>
    </location>
</feature>
<dbReference type="GO" id="GO:0009897">
    <property type="term" value="C:external side of plasma membrane"/>
    <property type="evidence" value="ECO:0007669"/>
    <property type="project" value="TreeGrafter"/>
</dbReference>
<feature type="domain" description="Folate receptor-like" evidence="6">
    <location>
        <begin position="293"/>
        <end position="458"/>
    </location>
</feature>
<dbReference type="Pfam" id="PF03024">
    <property type="entry name" value="Folate_rec"/>
    <property type="match status" value="2"/>
</dbReference>
<sequence length="521" mass="58768">MAASASVALLLALVSSCAAPALGFCEVCHLRNDHTKDFATPFEQPAEDFVHCRQWRDNACCTKDTVDNLFTLYGDEDRFDRCDEDPDIPRDMSQSCRDFFIAEDCFYECDASAGKYRKHAKCGSVDGGNSWELERMPIKASFCNDWYEACKDDYVCATPQDPSMLGVSDRVCEYSQDGDGNEIGTCRKFSDVYADGKDVCNLMWGSSFYYEPNEDQAYTMDFEGENPNNAINLHVAFPDPCPSHDVATVEEGCDELPIHPKITPHDCEVCKLRNVDIEGVEFTLNISLSVADLGPCQKYEENACCSAETASRIDSDLYGPDFAWDRCYLDGDRGEFPEKCGRWFVEEGCLYECDVSAGKYRLWNDCSDSEEGPWRISKMPLKASECDQWYEDCKDVFFCTCLTEEDCRFGGKPRSFFSLPNLTCAGDECKPFGQIYKNGQEVCEVMWDDSFVYERHEKAAYSLVWDPEETDGKNPNNIVNTHVDFPDNCDGHEAEKEWCETGSQDGTVSTPSANADLDIDR</sequence>
<evidence type="ECO:0000259" key="6">
    <source>
        <dbReference type="Pfam" id="PF03024"/>
    </source>
</evidence>
<evidence type="ECO:0000256" key="2">
    <source>
        <dbReference type="ARBA" id="ARBA00022729"/>
    </source>
</evidence>
<dbReference type="PANTHER" id="PTHR10517:SF14">
    <property type="entry name" value="FOLATE RECEPTOR 1-RELATED"/>
    <property type="match status" value="1"/>
</dbReference>
<feature type="chain" id="PRO_5035819378" description="Folate receptor-like domain-containing protein" evidence="5">
    <location>
        <begin position="24"/>
        <end position="521"/>
    </location>
</feature>
<keyword evidence="3" id="KW-1015">Disulfide bond</keyword>
<keyword evidence="8" id="KW-1185">Reference proteome</keyword>
<reference evidence="7" key="1">
    <citation type="submission" date="2020-12" db="EMBL/GenBank/DDBJ databases">
        <authorList>
            <person name="Iha C."/>
        </authorList>
    </citation>
    <scope>NUCLEOTIDE SEQUENCE</scope>
</reference>
<evidence type="ECO:0000256" key="1">
    <source>
        <dbReference type="ARBA" id="ARBA00007932"/>
    </source>
</evidence>
<evidence type="ECO:0000256" key="3">
    <source>
        <dbReference type="ARBA" id="ARBA00023157"/>
    </source>
</evidence>
<comment type="similarity">
    <text evidence="1">Belongs to the folate receptor family.</text>
</comment>
<keyword evidence="2 5" id="KW-0732">Signal</keyword>
<evidence type="ECO:0000256" key="4">
    <source>
        <dbReference type="SAM" id="MobiDB-lite"/>
    </source>
</evidence>
<feature type="region of interest" description="Disordered" evidence="4">
    <location>
        <begin position="499"/>
        <end position="521"/>
    </location>
</feature>
<evidence type="ECO:0000313" key="8">
    <source>
        <dbReference type="Proteomes" id="UP000708148"/>
    </source>
</evidence>
<accession>A0A8S1IW67</accession>
<proteinExistence type="inferred from homology"/>
<evidence type="ECO:0000313" key="7">
    <source>
        <dbReference type="EMBL" id="CAD7698129.1"/>
    </source>
</evidence>
<dbReference type="InterPro" id="IPR018143">
    <property type="entry name" value="Folate_rcpt-like"/>
</dbReference>
<dbReference type="Proteomes" id="UP000708148">
    <property type="component" value="Unassembled WGS sequence"/>
</dbReference>
<dbReference type="EMBL" id="CAJHUC010000766">
    <property type="protein sequence ID" value="CAD7698129.1"/>
    <property type="molecule type" value="Genomic_DNA"/>
</dbReference>